<dbReference type="GO" id="GO:0031012">
    <property type="term" value="C:extracellular matrix"/>
    <property type="evidence" value="ECO:0007669"/>
    <property type="project" value="TreeGrafter"/>
</dbReference>
<evidence type="ECO:0000256" key="2">
    <source>
        <dbReference type="ARBA" id="ARBA00023157"/>
    </source>
</evidence>
<feature type="domain" description="VWFC" evidence="7">
    <location>
        <begin position="1221"/>
        <end position="1291"/>
    </location>
</feature>
<feature type="chain" id="PRO_5022103750" evidence="5">
    <location>
        <begin position="24"/>
        <end position="1551"/>
    </location>
</feature>
<proteinExistence type="predicted"/>
<organism evidence="9 10">
    <name type="scientific">Bagarius yarrelli</name>
    <name type="common">Goonch</name>
    <name type="synonym">Bagrus yarrelli</name>
    <dbReference type="NCBI Taxonomy" id="175774"/>
    <lineage>
        <taxon>Eukaryota</taxon>
        <taxon>Metazoa</taxon>
        <taxon>Chordata</taxon>
        <taxon>Craniata</taxon>
        <taxon>Vertebrata</taxon>
        <taxon>Euteleostomi</taxon>
        <taxon>Actinopterygii</taxon>
        <taxon>Neopterygii</taxon>
        <taxon>Teleostei</taxon>
        <taxon>Ostariophysi</taxon>
        <taxon>Siluriformes</taxon>
        <taxon>Sisoridae</taxon>
        <taxon>Sisorinae</taxon>
        <taxon>Bagarius</taxon>
    </lineage>
</organism>
<dbReference type="Gene3D" id="2.10.25.10">
    <property type="entry name" value="Laminin"/>
    <property type="match status" value="2"/>
</dbReference>
<sequence length="1551" mass="172685">MTWSISVLCVLALSFTCGHQVHGLRVRRGNHVSNICSMWGNFHFKTFDGDVYQFQGACEYNLVSDCHGPAQRFSVHVKRAETPGISQITQVLVTVGDVAIKLTKNLVIINNEIVKPPYYIAGVMIEDSTIYIKLYSKLGLSVTWNRNDAVMVELDPRYSNCTCGLCGDYNGVPVFNEFMNEGRLVGFIEFGNRHRIHGPNNLCEDPYEEFKNEEKTVKMCESFREDCSELLDDTWSFCRNILSPEPYIQSCMMDMCTGHPGDTDNTAFLCSTLSEYSRQCSHAGGKPPNWRTPEFCGTVFDDISERGCIPQEQCQCKHNKVYNTGEILHKDDEECVCQQGRWICKSLPVPGLCAIEEGSHFKTFDGKEFTYHGNCHYILSKECEDSKFIIAGQLIPCVADHSDTCLKSIALLLNKDKNNAIIIKNDGIIRHNGDIKLPYTTAELTIFRPSSFHIMLQTTFGLQMQVQLVPIMQLYITLDQKFQSKTCGLCGNFNMVLSDDLMTPQGLVEGTATSFANSWKVQSNCPDQKERLDDPCSYSIDSEKYTQSCPGSQIFNYKVHQCQRTCDSLSLERQGCSSDYVPVDGCACPEGLYEIENGDCVPINKCPCYHNGEHIKPGKSINIKNDYCTAGPDEHGLECAPTCTQKNIDCFLADCESGCRCPTGLLDDGRGYCVKEHDCPCKHDNHFYAPGSQITDKCNKCICKRGEWDCTKNECPGTCTIYGSGHYNTFDKQRFTFSGFCSYIALQNNCGNKTGTFHVITENVQCGTTGTTCSKAVRIILGKTELVLSDGQITEDKSVTNPSIKYNVRHVGLYLVIESEIGLTVLWDFKTTVLIILQPSHAGEVCGLCGNYNGNGKDDFTTQDSLQVSDVLKFVNSWRMESRCPDALPYFDPCIQTQHRHTWAKLQCSIIKSDTFKECHNKVEWTPYFDNCVKDSCSCDTGGDCECFCTAVAAYAQACNEAGVCVAWRTPEICRFCEGWGDPHYITFDGLFYSYQGECTFVLMEEIRPNHHLKIYIDNINCDPREEVSCPRAIIVAYNNEEITLKNHNLIGAAKLEALMRNSTLKLPYQEHGLRVLSSGLTLILQIPKLNVVVTFGVTGFSVNLPFEHFGNNTQGHCGTCNNNKADDCMLPGGKLEINCAKMADSWTAKDINNADCKPPPLEQETPAPTNALCSTNAECELLKSEPEDHYMNITTEGCFCPDGTQLFSKESGICVEKCGCLDPSGQGREFGEKFQFGCEDCICDEATVSVICKPRTCPDSNNKLTCSDPGFIVANVTDPSDACCTILTCSCQSSTCPSVNAKCLIGYTPVLKVPEGKCCSEFTCEPKSVCVHMDREYEPGTAIPVIDCQECHCTKDVDPNTKLYKVRCGMVTCIEKCEPGYSYVESDTDACCGKCVKTQCVLNINGTVQILENGAEWAPLNNACNRFICTAINGDYVTTNYKIQCPPFDIHNCQPTLSMCRINIFDWWFFISVCLAFCFRYTDLGSATCSCCQASRTSNRTVTLDCTNGETVNYTYLHVEACSCDQTKCLGTIQSTPVKGTRYKRSIRLP</sequence>
<comment type="caution">
    <text evidence="9">The sequence shown here is derived from an EMBL/GenBank/DDBJ whole genome shotgun (WGS) entry which is preliminary data.</text>
</comment>
<dbReference type="Pfam" id="PF08742">
    <property type="entry name" value="C8"/>
    <property type="match status" value="2"/>
</dbReference>
<feature type="domain" description="VWFD" evidence="8">
    <location>
        <begin position="975"/>
        <end position="1158"/>
    </location>
</feature>
<dbReference type="InterPro" id="IPR036084">
    <property type="entry name" value="Ser_inhib-like_sf"/>
</dbReference>
<keyword evidence="10" id="KW-1185">Reference proteome</keyword>
<gene>
    <name evidence="9" type="ORF">Baya_0324</name>
</gene>
<keyword evidence="5" id="KW-0732">Signal</keyword>
<dbReference type="SMART" id="SM00216">
    <property type="entry name" value="VWD"/>
    <property type="match status" value="4"/>
</dbReference>
<evidence type="ECO:0000259" key="7">
    <source>
        <dbReference type="PROSITE" id="PS50184"/>
    </source>
</evidence>
<evidence type="ECO:0000259" key="6">
    <source>
        <dbReference type="PROSITE" id="PS01225"/>
    </source>
</evidence>
<comment type="caution">
    <text evidence="4">Lacks conserved residue(s) required for the propagation of feature annotation.</text>
</comment>
<evidence type="ECO:0000313" key="9">
    <source>
        <dbReference type="EMBL" id="TSK13450.1"/>
    </source>
</evidence>
<keyword evidence="1" id="KW-0677">Repeat</keyword>
<dbReference type="PROSITE" id="PS01225">
    <property type="entry name" value="CTCK_2"/>
    <property type="match status" value="1"/>
</dbReference>
<dbReference type="PROSITE" id="PS01185">
    <property type="entry name" value="CTCK_1"/>
    <property type="match status" value="1"/>
</dbReference>
<feature type="domain" description="VWFD" evidence="8">
    <location>
        <begin position="34"/>
        <end position="204"/>
    </location>
</feature>
<feature type="domain" description="CTCK" evidence="6">
    <location>
        <begin position="1446"/>
        <end position="1531"/>
    </location>
</feature>
<evidence type="ECO:0000259" key="8">
    <source>
        <dbReference type="PROSITE" id="PS51233"/>
    </source>
</evidence>
<dbReference type="CDD" id="cd19941">
    <property type="entry name" value="TIL"/>
    <property type="match status" value="1"/>
</dbReference>
<accession>A0A556THX3</accession>
<reference evidence="9 10" key="1">
    <citation type="journal article" date="2019" name="Genome Biol. Evol.">
        <title>Whole-Genome Sequencing of the Giant Devil Catfish, Bagarius yarrelli.</title>
        <authorList>
            <person name="Jiang W."/>
            <person name="Lv Y."/>
            <person name="Cheng L."/>
            <person name="Yang K."/>
            <person name="Chao B."/>
            <person name="Wang X."/>
            <person name="Li Y."/>
            <person name="Pan X."/>
            <person name="You X."/>
            <person name="Zhang Y."/>
            <person name="Yang J."/>
            <person name="Li J."/>
            <person name="Zhang X."/>
            <person name="Liu S."/>
            <person name="Sun C."/>
            <person name="Yang J."/>
            <person name="Shi Q."/>
        </authorList>
    </citation>
    <scope>NUCLEOTIDE SEQUENCE [LARGE SCALE GENOMIC DNA]</scope>
    <source>
        <strain evidence="9">JWS20170419001</strain>
        <tissue evidence="9">Muscle</tissue>
    </source>
</reference>
<dbReference type="InterPro" id="IPR014853">
    <property type="entry name" value="VWF/SSPO/ZAN-like_Cys-rich_dom"/>
</dbReference>
<dbReference type="InterPro" id="IPR050780">
    <property type="entry name" value="Mucin_vWF_Thrombospondin_sf"/>
</dbReference>
<dbReference type="OrthoDB" id="160294at2759"/>
<feature type="domain" description="VWFD" evidence="8">
    <location>
        <begin position="351"/>
        <end position="526"/>
    </location>
</feature>
<keyword evidence="2" id="KW-1015">Disulfide bond</keyword>
<name>A0A556THX3_BAGYA</name>
<dbReference type="SMART" id="SM00041">
    <property type="entry name" value="CT"/>
    <property type="match status" value="1"/>
</dbReference>
<dbReference type="SMART" id="SM00832">
    <property type="entry name" value="C8"/>
    <property type="match status" value="2"/>
</dbReference>
<dbReference type="SUPFAM" id="SSF57567">
    <property type="entry name" value="Serine protease inhibitors"/>
    <property type="match status" value="2"/>
</dbReference>
<feature type="signal peptide" evidence="5">
    <location>
        <begin position="1"/>
        <end position="23"/>
    </location>
</feature>
<evidence type="ECO:0000256" key="1">
    <source>
        <dbReference type="ARBA" id="ARBA00022737"/>
    </source>
</evidence>
<dbReference type="PANTHER" id="PTHR11339:SF371">
    <property type="entry name" value="MUCIN-2"/>
    <property type="match status" value="1"/>
</dbReference>
<dbReference type="Pfam" id="PF00094">
    <property type="entry name" value="VWD"/>
    <property type="match status" value="4"/>
</dbReference>
<dbReference type="PROSITE" id="PS01208">
    <property type="entry name" value="VWFC_1"/>
    <property type="match status" value="1"/>
</dbReference>
<evidence type="ECO:0000256" key="4">
    <source>
        <dbReference type="PROSITE-ProRule" id="PRU00039"/>
    </source>
</evidence>
<keyword evidence="3" id="KW-0325">Glycoprotein</keyword>
<dbReference type="InterPro" id="IPR001846">
    <property type="entry name" value="VWF_type-D"/>
</dbReference>
<dbReference type="PROSITE" id="PS50184">
    <property type="entry name" value="VWFC_2"/>
    <property type="match status" value="1"/>
</dbReference>
<dbReference type="SUPFAM" id="SSF57603">
    <property type="entry name" value="FnI-like domain"/>
    <property type="match status" value="1"/>
</dbReference>
<dbReference type="Proteomes" id="UP000319801">
    <property type="component" value="Unassembled WGS sequence"/>
</dbReference>
<dbReference type="InterPro" id="IPR001007">
    <property type="entry name" value="VWF_dom"/>
</dbReference>
<dbReference type="FunFam" id="2.10.25.10:FF:000674">
    <property type="entry name" value="Mucin-2"/>
    <property type="match status" value="1"/>
</dbReference>
<protein>
    <submittedName>
        <fullName evidence="9">Mucin-5AC</fullName>
    </submittedName>
</protein>
<dbReference type="PROSITE" id="PS51233">
    <property type="entry name" value="VWFD"/>
    <property type="match status" value="4"/>
</dbReference>
<dbReference type="PANTHER" id="PTHR11339">
    <property type="entry name" value="EXTRACELLULAR MATRIX GLYCOPROTEIN RELATED"/>
    <property type="match status" value="1"/>
</dbReference>
<evidence type="ECO:0000256" key="5">
    <source>
        <dbReference type="SAM" id="SignalP"/>
    </source>
</evidence>
<dbReference type="GO" id="GO:0005615">
    <property type="term" value="C:extracellular space"/>
    <property type="evidence" value="ECO:0007669"/>
    <property type="project" value="TreeGrafter"/>
</dbReference>
<dbReference type="InterPro" id="IPR006207">
    <property type="entry name" value="Cys_knot_C"/>
</dbReference>
<evidence type="ECO:0000256" key="3">
    <source>
        <dbReference type="ARBA" id="ARBA00023180"/>
    </source>
</evidence>
<dbReference type="SMART" id="SM00215">
    <property type="entry name" value="VWC_out"/>
    <property type="match status" value="2"/>
</dbReference>
<evidence type="ECO:0000313" key="10">
    <source>
        <dbReference type="Proteomes" id="UP000319801"/>
    </source>
</evidence>
<dbReference type="EMBL" id="VCAZ01000001">
    <property type="protein sequence ID" value="TSK13450.1"/>
    <property type="molecule type" value="Genomic_DNA"/>
</dbReference>
<dbReference type="SMART" id="SM00214">
    <property type="entry name" value="VWC"/>
    <property type="match status" value="3"/>
</dbReference>
<feature type="domain" description="VWFD" evidence="8">
    <location>
        <begin position="717"/>
        <end position="885"/>
    </location>
</feature>
<dbReference type="Pfam" id="PF23244">
    <property type="entry name" value="VWF"/>
    <property type="match status" value="1"/>
</dbReference>